<name>A0AA45CQQ7_STRSL</name>
<protein>
    <submittedName>
        <fullName evidence="1">Uncharacterized protein</fullName>
    </submittedName>
</protein>
<sequence length="430" mass="50635">MYTLEIPLNTKGYDDFLAKRFKYGYKLKRAVTNWINCQEHRRVSSEEYKSLSLRTKELAELKEAISKEKDKTKKLSMKETHKELSTTLKADWIALNDRFGLNSGKFIRYKELGQATAMYERYAEEGIIHWSTMEILSQTVKGAYLQRRKQGESSNHVSIGRLTNFTTLWYRKCNNNVTDEGVFFETGKGRNDKLFIPFAFRREQEIKVAYALEFQKLALYAIKRTLVKGNIWKYSILLVFDGVPYGLDHELPNKGNVEIKLSVEQMAITAARDNETIVYDLSNDFGYSKRLAELDRAIESKRRALNPDNYDENGVPKKGKRVWVQDSAYKKLLDQKHYIWHKVKKARKNRFGRIANQILMLGDTFTLYQEDFKSLQSRKDYNPEEMSWFDQRKQKGFEIMFNAPYEFVAILENKLSFKDLKLNKIKHKKK</sequence>
<dbReference type="AlphaFoldDB" id="A0AA45CQQ7"/>
<dbReference type="EMBL" id="NSIW01000023">
    <property type="protein sequence ID" value="PZD55341.1"/>
    <property type="molecule type" value="Genomic_DNA"/>
</dbReference>
<reference evidence="1 2" key="1">
    <citation type="submission" date="2017-08" db="EMBL/GenBank/DDBJ databases">
        <title>Streptococcus salivarius strain HS0302 Genome.</title>
        <authorList>
            <person name="Smith J."/>
            <person name="Deng P."/>
            <person name="Geng M."/>
        </authorList>
    </citation>
    <scope>NUCLEOTIDE SEQUENCE [LARGE SCALE GENOMIC DNA]</scope>
    <source>
        <strain evidence="1 2">HS0302</strain>
    </source>
</reference>
<gene>
    <name evidence="1" type="ORF">CKU37_11340</name>
</gene>
<accession>A0AA45CQQ7</accession>
<proteinExistence type="predicted"/>
<evidence type="ECO:0000313" key="1">
    <source>
        <dbReference type="EMBL" id="PZD55341.1"/>
    </source>
</evidence>
<organism evidence="1 2">
    <name type="scientific">Streptococcus salivarius</name>
    <dbReference type="NCBI Taxonomy" id="1304"/>
    <lineage>
        <taxon>Bacteria</taxon>
        <taxon>Bacillati</taxon>
        <taxon>Bacillota</taxon>
        <taxon>Bacilli</taxon>
        <taxon>Lactobacillales</taxon>
        <taxon>Streptococcaceae</taxon>
        <taxon>Streptococcus</taxon>
    </lineage>
</organism>
<evidence type="ECO:0000313" key="2">
    <source>
        <dbReference type="Proteomes" id="UP000248776"/>
    </source>
</evidence>
<dbReference type="Proteomes" id="UP000248776">
    <property type="component" value="Unassembled WGS sequence"/>
</dbReference>
<comment type="caution">
    <text evidence="1">The sequence shown here is derived from an EMBL/GenBank/DDBJ whole genome shotgun (WGS) entry which is preliminary data.</text>
</comment>
<dbReference type="RefSeq" id="WP_110981561.1">
    <property type="nucleotide sequence ID" value="NZ_NSIW01000023.1"/>
</dbReference>